<dbReference type="InterPro" id="IPR001932">
    <property type="entry name" value="PPM-type_phosphatase-like_dom"/>
</dbReference>
<feature type="domain" description="PPM-type phosphatase" evidence="2">
    <location>
        <begin position="176"/>
        <end position="383"/>
    </location>
</feature>
<reference evidence="3 4" key="1">
    <citation type="journal article" date="2016" name="Arch. Microbiol.">
        <title>Streptomyces zhihengii sp. nov., isolated from rhizospheric soil of Psammosilene tunicoides.</title>
        <authorList>
            <person name="Huang M.J."/>
            <person name="Fei J.J."/>
            <person name="Salam N."/>
            <person name="Kim C.J."/>
            <person name="Hozzein W.N."/>
            <person name="Xiao M."/>
            <person name="Huang H.Q."/>
            <person name="Li W.J."/>
        </authorList>
    </citation>
    <scope>NUCLEOTIDE SEQUENCE [LARGE SCALE GENOMIC DNA]</scope>
    <source>
        <strain evidence="3 4">YIM T102</strain>
    </source>
</reference>
<dbReference type="EMBL" id="JAFEJA010000002">
    <property type="protein sequence ID" value="MBM9623907.1"/>
    <property type="molecule type" value="Genomic_DNA"/>
</dbReference>
<dbReference type="SMART" id="SM00331">
    <property type="entry name" value="PP2C_SIG"/>
    <property type="match status" value="1"/>
</dbReference>
<gene>
    <name evidence="3" type="ORF">JE024_35565</name>
</gene>
<dbReference type="Pfam" id="PF07228">
    <property type="entry name" value="SpoIIE"/>
    <property type="match status" value="1"/>
</dbReference>
<evidence type="ECO:0000313" key="4">
    <source>
        <dbReference type="Proteomes" id="UP000664109"/>
    </source>
</evidence>
<dbReference type="SUPFAM" id="SSF55781">
    <property type="entry name" value="GAF domain-like"/>
    <property type="match status" value="1"/>
</dbReference>
<evidence type="ECO:0000256" key="1">
    <source>
        <dbReference type="ARBA" id="ARBA00022801"/>
    </source>
</evidence>
<dbReference type="SUPFAM" id="SSF81606">
    <property type="entry name" value="PP2C-like"/>
    <property type="match status" value="1"/>
</dbReference>
<protein>
    <submittedName>
        <fullName evidence="3">Serine/threonine-protein phosphatase</fullName>
    </submittedName>
</protein>
<keyword evidence="4" id="KW-1185">Reference proteome</keyword>
<dbReference type="RefSeq" id="WP_205377972.1">
    <property type="nucleotide sequence ID" value="NZ_JAFEJA010000002.1"/>
</dbReference>
<evidence type="ECO:0000313" key="3">
    <source>
        <dbReference type="EMBL" id="MBM9623907.1"/>
    </source>
</evidence>
<name>A0ABS2V409_9ACTN</name>
<dbReference type="Gene3D" id="3.60.40.10">
    <property type="entry name" value="PPM-type phosphatase domain"/>
    <property type="match status" value="1"/>
</dbReference>
<accession>A0ABS2V409</accession>
<keyword evidence="1" id="KW-0378">Hydrolase</keyword>
<evidence type="ECO:0000259" key="2">
    <source>
        <dbReference type="SMART" id="SM00331"/>
    </source>
</evidence>
<sequence>MAHGRMVLADVLAAAEDHAPAGSLDVVARNLRERFGARYVSFLFVDVIGRQVVRVSEDAESPQGRRAEQIPLAGSAYDEVLRTQKLIHVPGGGSQRRLLAPVTNRGDTLGVLEVLLPGIGDEVFKEVQEAAHALAYIIVTDRRFTDLYHWGQRTTELSLGAEIQHQLLPSAPSCEAAEFTLAAALVPADSIAGDTYDYTLDLDTLHLSITDAMGHDIEASLMATLAVNASRRARRAGVELAEQARRTHQALLDHGHDTFATGQLLRIALDGSGTRIINAGHPPPFLLRDGHVHQPDLSVNLPFGVTSPIPYRVQHLDLRPGDRLILYTDGMQERGAETVDLPGLLRDTTGEHPREVVRTLTAAVTDASNGHLQDDATLLCLDWHGPPAERHTHAGANT</sequence>
<dbReference type="Proteomes" id="UP000664109">
    <property type="component" value="Unassembled WGS sequence"/>
</dbReference>
<dbReference type="PANTHER" id="PTHR43156:SF2">
    <property type="entry name" value="STAGE II SPORULATION PROTEIN E"/>
    <property type="match status" value="1"/>
</dbReference>
<dbReference type="InterPro" id="IPR036457">
    <property type="entry name" value="PPM-type-like_dom_sf"/>
</dbReference>
<proteinExistence type="predicted"/>
<comment type="caution">
    <text evidence="3">The sequence shown here is derived from an EMBL/GenBank/DDBJ whole genome shotgun (WGS) entry which is preliminary data.</text>
</comment>
<organism evidence="3 4">
    <name type="scientific">Streptomyces zhihengii</name>
    <dbReference type="NCBI Taxonomy" id="1818004"/>
    <lineage>
        <taxon>Bacteria</taxon>
        <taxon>Bacillati</taxon>
        <taxon>Actinomycetota</taxon>
        <taxon>Actinomycetes</taxon>
        <taxon>Kitasatosporales</taxon>
        <taxon>Streptomycetaceae</taxon>
        <taxon>Streptomyces</taxon>
    </lineage>
</organism>
<dbReference type="InterPro" id="IPR052016">
    <property type="entry name" value="Bact_Sigma-Reg"/>
</dbReference>
<dbReference type="PANTHER" id="PTHR43156">
    <property type="entry name" value="STAGE II SPORULATION PROTEIN E-RELATED"/>
    <property type="match status" value="1"/>
</dbReference>